<dbReference type="InterPro" id="IPR013094">
    <property type="entry name" value="AB_hydrolase_3"/>
</dbReference>
<dbReference type="AlphaFoldDB" id="A0A975PEJ0"/>
<name>A0A975PEJ0_9MICC</name>
<dbReference type="PANTHER" id="PTHR48081:SF8">
    <property type="entry name" value="ALPHA_BETA HYDROLASE FOLD-3 DOMAIN-CONTAINING PROTEIN-RELATED"/>
    <property type="match status" value="1"/>
</dbReference>
<dbReference type="Pfam" id="PF07859">
    <property type="entry name" value="Abhydrolase_3"/>
    <property type="match status" value="1"/>
</dbReference>
<dbReference type="RefSeq" id="WP_207348197.1">
    <property type="nucleotide sequence ID" value="NZ_CP076456.1"/>
</dbReference>
<evidence type="ECO:0000256" key="2">
    <source>
        <dbReference type="ARBA" id="ARBA00022801"/>
    </source>
</evidence>
<keyword evidence="2 5" id="KW-0378">Hydrolase</keyword>
<feature type="active site" evidence="3">
    <location>
        <position position="143"/>
    </location>
</feature>
<evidence type="ECO:0000259" key="4">
    <source>
        <dbReference type="Pfam" id="PF07859"/>
    </source>
</evidence>
<dbReference type="PROSITE" id="PS01174">
    <property type="entry name" value="LIPASE_GDXG_SER"/>
    <property type="match status" value="1"/>
</dbReference>
<dbReference type="EMBL" id="CP076456">
    <property type="protein sequence ID" value="QWQ36200.1"/>
    <property type="molecule type" value="Genomic_DNA"/>
</dbReference>
<dbReference type="InterPro" id="IPR033140">
    <property type="entry name" value="Lipase_GDXG_put_SER_AS"/>
</dbReference>
<feature type="domain" description="Alpha/beta hydrolase fold-3" evidence="4">
    <location>
        <begin position="70"/>
        <end position="270"/>
    </location>
</feature>
<reference evidence="5" key="1">
    <citation type="submission" date="2021-06" db="EMBL/GenBank/DDBJ databases">
        <title>Novel species in genus Arthrobacter.</title>
        <authorList>
            <person name="Zhang G."/>
        </authorList>
    </citation>
    <scope>NUCLEOTIDE SEQUENCE</scope>
    <source>
        <strain evidence="5">Zg-ZUI122</strain>
    </source>
</reference>
<dbReference type="InterPro" id="IPR029058">
    <property type="entry name" value="AB_hydrolase_fold"/>
</dbReference>
<dbReference type="KEGG" id="asun:KG104_17500"/>
<evidence type="ECO:0000256" key="3">
    <source>
        <dbReference type="PROSITE-ProRule" id="PRU10038"/>
    </source>
</evidence>
<gene>
    <name evidence="5" type="ORF">KG104_17500</name>
</gene>
<evidence type="ECO:0000313" key="5">
    <source>
        <dbReference type="EMBL" id="QWQ36200.1"/>
    </source>
</evidence>
<sequence>MSLSMRLAGLALRAAPRAFRTPEVVRRTAARRRRPSVPLTLRRLCRVREEVVAGFPVMTLTPRKPSGRELIYLHGGAYVFPLREAHWWIITALIRRTGATVTVPLYGLAPWHSVAEALPFVEAVHQAVARRAAGARVFLAGDSAGGGLALAHVIDRRNRSESQPQAVFLFAPWVDCTMSNPGIPVLERRDPMLDIPGLVYCAQLWARGLPLDSWQVSPINDTLAGLAPVYLFQGGRDLLLPDAERFAVKAAAASSPVELQVAPDGFHVYVAATFTPEARAALDGVARVVNGVE</sequence>
<dbReference type="Gene3D" id="3.40.50.1820">
    <property type="entry name" value="alpha/beta hydrolase"/>
    <property type="match status" value="1"/>
</dbReference>
<proteinExistence type="inferred from homology"/>
<organism evidence="5 6">
    <name type="scientific">Arthrobacter sunyaminii</name>
    <dbReference type="NCBI Taxonomy" id="2816859"/>
    <lineage>
        <taxon>Bacteria</taxon>
        <taxon>Bacillati</taxon>
        <taxon>Actinomycetota</taxon>
        <taxon>Actinomycetes</taxon>
        <taxon>Micrococcales</taxon>
        <taxon>Micrococcaceae</taxon>
        <taxon>Arthrobacter</taxon>
    </lineage>
</organism>
<dbReference type="Proteomes" id="UP000680588">
    <property type="component" value="Chromosome"/>
</dbReference>
<comment type="similarity">
    <text evidence="1">Belongs to the 'GDXG' lipolytic enzyme family.</text>
</comment>
<keyword evidence="6" id="KW-1185">Reference proteome</keyword>
<accession>A0A975PEJ0</accession>
<protein>
    <submittedName>
        <fullName evidence="5">Alpha/beta hydrolase</fullName>
    </submittedName>
</protein>
<dbReference type="GO" id="GO:0016787">
    <property type="term" value="F:hydrolase activity"/>
    <property type="evidence" value="ECO:0007669"/>
    <property type="project" value="UniProtKB-KW"/>
</dbReference>
<evidence type="ECO:0000256" key="1">
    <source>
        <dbReference type="ARBA" id="ARBA00010515"/>
    </source>
</evidence>
<dbReference type="InterPro" id="IPR050300">
    <property type="entry name" value="GDXG_lipolytic_enzyme"/>
</dbReference>
<dbReference type="PANTHER" id="PTHR48081">
    <property type="entry name" value="AB HYDROLASE SUPERFAMILY PROTEIN C4A8.06C"/>
    <property type="match status" value="1"/>
</dbReference>
<dbReference type="SUPFAM" id="SSF53474">
    <property type="entry name" value="alpha/beta-Hydrolases"/>
    <property type="match status" value="1"/>
</dbReference>
<evidence type="ECO:0000313" key="6">
    <source>
        <dbReference type="Proteomes" id="UP000680588"/>
    </source>
</evidence>